<dbReference type="GO" id="GO:0098813">
    <property type="term" value="P:nuclear chromosome segregation"/>
    <property type="evidence" value="ECO:0007669"/>
    <property type="project" value="UniProtKB-ARBA"/>
</dbReference>
<accession>F7AQS5</accession>
<reference evidence="7" key="1">
    <citation type="journal article" date="2002" name="Science">
        <title>The draft genome of Ciona intestinalis: insights into chordate and vertebrate origins.</title>
        <authorList>
            <person name="Dehal P."/>
            <person name="Satou Y."/>
            <person name="Campbell R.K."/>
            <person name="Chapman J."/>
            <person name="Degnan B."/>
            <person name="De Tomaso A."/>
            <person name="Davidson B."/>
            <person name="Di Gregorio A."/>
            <person name="Gelpke M."/>
            <person name="Goodstein D.M."/>
            <person name="Harafuji N."/>
            <person name="Hastings K.E."/>
            <person name="Ho I."/>
            <person name="Hotta K."/>
            <person name="Huang W."/>
            <person name="Kawashima T."/>
            <person name="Lemaire P."/>
            <person name="Martinez D."/>
            <person name="Meinertzhagen I.A."/>
            <person name="Necula S."/>
            <person name="Nonaka M."/>
            <person name="Putnam N."/>
            <person name="Rash S."/>
            <person name="Saiga H."/>
            <person name="Satake M."/>
            <person name="Terry A."/>
            <person name="Yamada L."/>
            <person name="Wang H.G."/>
            <person name="Awazu S."/>
            <person name="Azumi K."/>
            <person name="Boore J."/>
            <person name="Branno M."/>
            <person name="Chin-Bow S."/>
            <person name="DeSantis R."/>
            <person name="Doyle S."/>
            <person name="Francino P."/>
            <person name="Keys D.N."/>
            <person name="Haga S."/>
            <person name="Hayashi H."/>
            <person name="Hino K."/>
            <person name="Imai K.S."/>
            <person name="Inaba K."/>
            <person name="Kano S."/>
            <person name="Kobayashi K."/>
            <person name="Kobayashi M."/>
            <person name="Lee B.I."/>
            <person name="Makabe K.W."/>
            <person name="Manohar C."/>
            <person name="Matassi G."/>
            <person name="Medina M."/>
            <person name="Mochizuki Y."/>
            <person name="Mount S."/>
            <person name="Morishita T."/>
            <person name="Miura S."/>
            <person name="Nakayama A."/>
            <person name="Nishizaka S."/>
            <person name="Nomoto H."/>
            <person name="Ohta F."/>
            <person name="Oishi K."/>
            <person name="Rigoutsos I."/>
            <person name="Sano M."/>
            <person name="Sasaki A."/>
            <person name="Sasakura Y."/>
            <person name="Shoguchi E."/>
            <person name="Shin-i T."/>
            <person name="Spagnuolo A."/>
            <person name="Stainier D."/>
            <person name="Suzuki M.M."/>
            <person name="Tassy O."/>
            <person name="Takatori N."/>
            <person name="Tokuoka M."/>
            <person name="Yagi K."/>
            <person name="Yoshizaki F."/>
            <person name="Wada S."/>
            <person name="Zhang C."/>
            <person name="Hyatt P.D."/>
            <person name="Larimer F."/>
            <person name="Detter C."/>
            <person name="Doggett N."/>
            <person name="Glavina T."/>
            <person name="Hawkins T."/>
            <person name="Richardson P."/>
            <person name="Lucas S."/>
            <person name="Kohara Y."/>
            <person name="Levine M."/>
            <person name="Satoh N."/>
            <person name="Rokhsar D.S."/>
        </authorList>
    </citation>
    <scope>NUCLEOTIDE SEQUENCE [LARGE SCALE GENOMIC DNA]</scope>
</reference>
<dbReference type="GO" id="GO:0004197">
    <property type="term" value="F:cysteine-type endopeptidase activity"/>
    <property type="evidence" value="ECO:0007669"/>
    <property type="project" value="InterPro"/>
</dbReference>
<sequence length="234" mass="26256">MLPWESIPLLQHHSVSRIMSVDLLLWQLQLREIPTQTGRDLRKTSFIINPKGDLLNTAVRFSDWFNSIQSWKGIESRPPTKQDWLNLLSENEVFIFCGHGSGNAYIHQEAIARRWAQAASFLIGCSSGKLSEPGITEPEGMVMSYLLSGCPSVMSCLWTVTDKDIDKFLAHCLLTWAKTGRNLTEILRSCGNVCKHPLLNASATVIYGLPVKCINPPKALMTKTPEIFKNMQPT</sequence>
<dbReference type="AlphaFoldDB" id="F7AQS5"/>
<dbReference type="GO" id="GO:0000280">
    <property type="term" value="P:nuclear division"/>
    <property type="evidence" value="ECO:0007669"/>
    <property type="project" value="UniProtKB-ARBA"/>
</dbReference>
<evidence type="ECO:0000313" key="7">
    <source>
        <dbReference type="Proteomes" id="UP000008144"/>
    </source>
</evidence>
<dbReference type="OMA" id="KCHATAI"/>
<dbReference type="HOGENOM" id="CLU_1184683_0_0_1"/>
<keyword evidence="7" id="KW-1185">Reference proteome</keyword>
<name>F7AQS5_CIOIN</name>
<dbReference type="InParanoid" id="F7AQS5"/>
<reference evidence="6" key="2">
    <citation type="submission" date="2025-08" db="UniProtKB">
        <authorList>
            <consortium name="Ensembl"/>
        </authorList>
    </citation>
    <scope>IDENTIFICATION</scope>
</reference>
<dbReference type="Ensembl" id="ENSCINT00000010143.3">
    <property type="protein sequence ID" value="ENSCINP00000010143.3"/>
    <property type="gene ID" value="ENSCING00000004923.3"/>
</dbReference>
<evidence type="ECO:0000256" key="3">
    <source>
        <dbReference type="ARBA" id="ARBA00022801"/>
    </source>
</evidence>
<dbReference type="GO" id="GO:0006508">
    <property type="term" value="P:proteolysis"/>
    <property type="evidence" value="ECO:0007669"/>
    <property type="project" value="InterPro"/>
</dbReference>
<keyword evidence="4" id="KW-0159">Chromosome partition</keyword>
<evidence type="ECO:0000256" key="2">
    <source>
        <dbReference type="ARBA" id="ARBA00012489"/>
    </source>
</evidence>
<dbReference type="Proteomes" id="UP000008144">
    <property type="component" value="Unassembled WGS sequence"/>
</dbReference>
<evidence type="ECO:0000256" key="1">
    <source>
        <dbReference type="ARBA" id="ARBA00000451"/>
    </source>
</evidence>
<reference evidence="6" key="3">
    <citation type="submission" date="2025-09" db="UniProtKB">
        <authorList>
            <consortium name="Ensembl"/>
        </authorList>
    </citation>
    <scope>IDENTIFICATION</scope>
</reference>
<dbReference type="PANTHER" id="PTHR12792">
    <property type="entry name" value="EXTRA SPINDLE POLES 1-RELATED"/>
    <property type="match status" value="1"/>
</dbReference>
<evidence type="ECO:0000256" key="4">
    <source>
        <dbReference type="ARBA" id="ARBA00022829"/>
    </source>
</evidence>
<comment type="catalytic activity">
    <reaction evidence="1">
        <text>All bonds known to be hydrolyzed by this endopeptidase have arginine in P1 and an acidic residue in P4. P6 is often occupied by an acidic residue or by a hydroxy-amino-acid residue, the phosphorylation of which enhances cleavage.</text>
        <dbReference type="EC" id="3.4.22.49"/>
    </reaction>
</comment>
<dbReference type="EC" id="3.4.22.49" evidence="2"/>
<evidence type="ECO:0000259" key="5">
    <source>
        <dbReference type="PROSITE" id="PS51700"/>
    </source>
</evidence>
<dbReference type="PROSITE" id="PS51700">
    <property type="entry name" value="SEPARIN"/>
    <property type="match status" value="1"/>
</dbReference>
<dbReference type="InterPro" id="IPR005314">
    <property type="entry name" value="Peptidase_C50"/>
</dbReference>
<protein>
    <recommendedName>
        <fullName evidence="2">separase</fullName>
        <ecNumber evidence="2">3.4.22.49</ecNumber>
    </recommendedName>
</protein>
<organism evidence="6 7">
    <name type="scientific">Ciona intestinalis</name>
    <name type="common">Transparent sea squirt</name>
    <name type="synonym">Ascidia intestinalis</name>
    <dbReference type="NCBI Taxonomy" id="7719"/>
    <lineage>
        <taxon>Eukaryota</taxon>
        <taxon>Metazoa</taxon>
        <taxon>Chordata</taxon>
        <taxon>Tunicata</taxon>
        <taxon>Ascidiacea</taxon>
        <taxon>Phlebobranchia</taxon>
        <taxon>Cionidae</taxon>
        <taxon>Ciona</taxon>
    </lineage>
</organism>
<dbReference type="PANTHER" id="PTHR12792:SF0">
    <property type="entry name" value="SEPARIN"/>
    <property type="match status" value="1"/>
</dbReference>
<feature type="domain" description="Peptidase C50" evidence="5">
    <location>
        <begin position="41"/>
        <end position="136"/>
    </location>
</feature>
<dbReference type="STRING" id="7719.ENSCINP00000010143"/>
<dbReference type="GO" id="GO:0005634">
    <property type="term" value="C:nucleus"/>
    <property type="evidence" value="ECO:0007669"/>
    <property type="project" value="InterPro"/>
</dbReference>
<dbReference type="Pfam" id="PF03568">
    <property type="entry name" value="Separin_C"/>
    <property type="match status" value="1"/>
</dbReference>
<proteinExistence type="predicted"/>
<dbReference type="GeneTree" id="ENSGT00390000004990"/>
<keyword evidence="3" id="KW-0378">Hydrolase</keyword>
<dbReference type="InterPro" id="IPR030397">
    <property type="entry name" value="SEPARIN_core_dom"/>
</dbReference>
<evidence type="ECO:0000313" key="6">
    <source>
        <dbReference type="Ensembl" id="ENSCINP00000010143.3"/>
    </source>
</evidence>